<dbReference type="InterPro" id="IPR005151">
    <property type="entry name" value="Tail-specific_protease"/>
</dbReference>
<dbReference type="RefSeq" id="WP_247811461.1">
    <property type="nucleotide sequence ID" value="NZ_CP095855.1"/>
</dbReference>
<gene>
    <name evidence="3" type="ORF">MYF79_29605</name>
</gene>
<dbReference type="CDD" id="cd07563">
    <property type="entry name" value="Peptidase_S41_IRBP"/>
    <property type="match status" value="1"/>
</dbReference>
<feature type="domain" description="Tail specific protease" evidence="2">
    <location>
        <begin position="109"/>
        <end position="325"/>
    </location>
</feature>
<evidence type="ECO:0000313" key="4">
    <source>
        <dbReference type="Proteomes" id="UP000830198"/>
    </source>
</evidence>
<dbReference type="EMBL" id="CP095855">
    <property type="protein sequence ID" value="UPK69118.1"/>
    <property type="molecule type" value="Genomic_DNA"/>
</dbReference>
<dbReference type="PANTHER" id="PTHR11261">
    <property type="entry name" value="INTERPHOTORECEPTOR RETINOID-BINDING PROTEIN"/>
    <property type="match status" value="1"/>
</dbReference>
<protein>
    <submittedName>
        <fullName evidence="3">S41 family peptidase</fullName>
    </submittedName>
</protein>
<dbReference type="Gene3D" id="3.30.750.44">
    <property type="match status" value="1"/>
</dbReference>
<feature type="chain" id="PRO_5045464659" evidence="1">
    <location>
        <begin position="24"/>
        <end position="349"/>
    </location>
</feature>
<dbReference type="PANTHER" id="PTHR11261:SF3">
    <property type="entry name" value="RETINOL-BINDING PROTEIN 3"/>
    <property type="match status" value="1"/>
</dbReference>
<evidence type="ECO:0000259" key="2">
    <source>
        <dbReference type="SMART" id="SM00245"/>
    </source>
</evidence>
<evidence type="ECO:0000313" key="3">
    <source>
        <dbReference type="EMBL" id="UPK69118.1"/>
    </source>
</evidence>
<reference evidence="3 4" key="1">
    <citation type="submission" date="2022-04" db="EMBL/GenBank/DDBJ databases">
        <title>The arsenic-methylating capacity of Chitinophaga filiformis YT5 during chitin decomposition.</title>
        <authorList>
            <person name="Chen G."/>
            <person name="Liang Y."/>
        </authorList>
    </citation>
    <scope>NUCLEOTIDE SEQUENCE [LARGE SCALE GENOMIC DNA]</scope>
    <source>
        <strain evidence="3 4">YT5</strain>
    </source>
</reference>
<dbReference type="Gene3D" id="3.90.226.10">
    <property type="entry name" value="2-enoyl-CoA Hydratase, Chain A, domain 1"/>
    <property type="match status" value="1"/>
</dbReference>
<dbReference type="Pfam" id="PF11918">
    <property type="entry name" value="Peptidase_S41_N"/>
    <property type="match status" value="1"/>
</dbReference>
<dbReference type="SUPFAM" id="SSF52096">
    <property type="entry name" value="ClpP/crotonase"/>
    <property type="match status" value="1"/>
</dbReference>
<dbReference type="SMART" id="SM00245">
    <property type="entry name" value="TSPc"/>
    <property type="match status" value="1"/>
</dbReference>
<evidence type="ECO:0000256" key="1">
    <source>
        <dbReference type="SAM" id="SignalP"/>
    </source>
</evidence>
<organism evidence="3 4">
    <name type="scientific">Chitinophaga filiformis</name>
    <name type="common">Myxococcus filiformis</name>
    <name type="synonym">Flexibacter filiformis</name>
    <dbReference type="NCBI Taxonomy" id="104663"/>
    <lineage>
        <taxon>Bacteria</taxon>
        <taxon>Pseudomonadati</taxon>
        <taxon>Bacteroidota</taxon>
        <taxon>Chitinophagia</taxon>
        <taxon>Chitinophagales</taxon>
        <taxon>Chitinophagaceae</taxon>
        <taxon>Chitinophaga</taxon>
    </lineage>
</organism>
<dbReference type="Proteomes" id="UP000830198">
    <property type="component" value="Chromosome"/>
</dbReference>
<feature type="signal peptide" evidence="1">
    <location>
        <begin position="1"/>
        <end position="23"/>
    </location>
</feature>
<dbReference type="InterPro" id="IPR029045">
    <property type="entry name" value="ClpP/crotonase-like_dom_sf"/>
</dbReference>
<keyword evidence="1" id="KW-0732">Signal</keyword>
<name>A0ABY4I0D2_CHIFI</name>
<proteinExistence type="predicted"/>
<sequence>MKLNCYKPVALLGLLSLPLFMSAQTTAISTKEAAPVVSKEATHEILEKISKGLDESYPFPDISKKYIAALKSQETKKAYENLTAEQLAKKITKDLRDVHKDVHLTIFFSKDYFEQLTRTYTNTSTPEDEQKELERKRKNNYGFDAVELDKKTSTAYIKISGGFHGDQEAFEMAANAMNMAAYSKNIIIDIRDNGGGTGMMGRFLAGYFFNPGDERYYLHGYHKDRTKDIQEWTYPFVPGKRMADSKLYILVNKRTASATEGFAFAMQKMHRATVVGDTTAGAGIAGSMIPLKENLVVFLPVKMVAAPDSDQGWEGIGVLPDVAVKGEDARTEAERIIKKEQEEVATKTK</sequence>
<dbReference type="Pfam" id="PF03572">
    <property type="entry name" value="Peptidase_S41"/>
    <property type="match status" value="1"/>
</dbReference>
<keyword evidence="4" id="KW-1185">Reference proteome</keyword>
<accession>A0ABY4I0D2</accession>